<gene>
    <name evidence="1" type="ORF">FF011L_27530</name>
</gene>
<proteinExistence type="predicted"/>
<name>A0A517MGI3_9BACT</name>
<dbReference type="OrthoDB" id="9810277at2"/>
<reference evidence="1 2" key="1">
    <citation type="submission" date="2019-02" db="EMBL/GenBank/DDBJ databases">
        <title>Deep-cultivation of Planctomycetes and their phenomic and genomic characterization uncovers novel biology.</title>
        <authorList>
            <person name="Wiegand S."/>
            <person name="Jogler M."/>
            <person name="Boedeker C."/>
            <person name="Pinto D."/>
            <person name="Vollmers J."/>
            <person name="Rivas-Marin E."/>
            <person name="Kohn T."/>
            <person name="Peeters S.H."/>
            <person name="Heuer A."/>
            <person name="Rast P."/>
            <person name="Oberbeckmann S."/>
            <person name="Bunk B."/>
            <person name="Jeske O."/>
            <person name="Meyerdierks A."/>
            <person name="Storesund J.E."/>
            <person name="Kallscheuer N."/>
            <person name="Luecker S."/>
            <person name="Lage O.M."/>
            <person name="Pohl T."/>
            <person name="Merkel B.J."/>
            <person name="Hornburger P."/>
            <person name="Mueller R.-W."/>
            <person name="Bruemmer F."/>
            <person name="Labrenz M."/>
            <person name="Spormann A.M."/>
            <person name="Op den Camp H."/>
            <person name="Overmann J."/>
            <person name="Amann R."/>
            <person name="Jetten M.S.M."/>
            <person name="Mascher T."/>
            <person name="Medema M.H."/>
            <person name="Devos D.P."/>
            <person name="Kaster A.-K."/>
            <person name="Ovreas L."/>
            <person name="Rohde M."/>
            <person name="Galperin M.Y."/>
            <person name="Jogler C."/>
        </authorList>
    </citation>
    <scope>NUCLEOTIDE SEQUENCE [LARGE SCALE GENOMIC DNA]</scope>
    <source>
        <strain evidence="1 2">FF011L</strain>
    </source>
</reference>
<dbReference type="AlphaFoldDB" id="A0A517MGI3"/>
<evidence type="ECO:0000313" key="1">
    <source>
        <dbReference type="EMBL" id="QDS93976.1"/>
    </source>
</evidence>
<dbReference type="InterPro" id="IPR052732">
    <property type="entry name" value="Cell-binding_unc_protein"/>
</dbReference>
<protein>
    <submittedName>
        <fullName evidence="1">Zeta toxin</fullName>
    </submittedName>
</protein>
<accession>A0A517MGI3</accession>
<dbReference type="SUPFAM" id="SSF52540">
    <property type="entry name" value="P-loop containing nucleoside triphosphate hydrolases"/>
    <property type="match status" value="1"/>
</dbReference>
<dbReference type="PANTHER" id="PTHR43883">
    <property type="entry name" value="SLR0207 PROTEIN"/>
    <property type="match status" value="1"/>
</dbReference>
<dbReference type="PANTHER" id="PTHR43883:SF1">
    <property type="entry name" value="GLUCONOKINASE"/>
    <property type="match status" value="1"/>
</dbReference>
<dbReference type="Gene3D" id="3.40.50.300">
    <property type="entry name" value="P-loop containing nucleotide triphosphate hydrolases"/>
    <property type="match status" value="1"/>
</dbReference>
<dbReference type="SUPFAM" id="SSF56112">
    <property type="entry name" value="Protein kinase-like (PK-like)"/>
    <property type="match status" value="1"/>
</dbReference>
<organism evidence="1 2">
    <name type="scientific">Roseimaritima multifibrata</name>
    <dbReference type="NCBI Taxonomy" id="1930274"/>
    <lineage>
        <taxon>Bacteria</taxon>
        <taxon>Pseudomonadati</taxon>
        <taxon>Planctomycetota</taxon>
        <taxon>Planctomycetia</taxon>
        <taxon>Pirellulales</taxon>
        <taxon>Pirellulaceae</taxon>
        <taxon>Roseimaritima</taxon>
    </lineage>
</organism>
<dbReference type="KEGG" id="rml:FF011L_27530"/>
<dbReference type="Pfam" id="PF13671">
    <property type="entry name" value="AAA_33"/>
    <property type="match status" value="1"/>
</dbReference>
<sequence>MPSETSSQSSRTRLLQDLQSDDAYPHPVDQPIEVHETHISIVFLAGDYAYKVKKTIKTSFLDYTTLAKRKTLCEEELRLDRRYAPELYMDVVPICLVDNRLKIGGDGEPVEYAVKMRRFPKEALLSERIETGKVTTEQISQLAATIADFHSTAEICEGEFAAGWADFVTQNLAEILQTLEPVGDATTASTLRVIRTWSQDFQREHASAFRTRTEDHFIRECHGDLHLQNVVNWNGRLIPFDGIEFNKRLRCIDVMSDSAFTAMDLAARGHLDLSRSFINAYFEHTGDYSSIVLLRWYLCYRSIVRALVASIRSSNQGATDEEKRLAKEDCRKHVDLAYRFTLRQAPGLWITHGLSGSGKTTISESVVQRREAIRLRSDIERKRHFGLKPTERPTESQKELLYSEATNRELYERLRTQASQILKAGYSVIVDATFLKQRERERFRQTAEQEGVSFAILECHADIQTLRQRVVDRLAKNSDASDADLEALNHQLATNEPITGAEREFVVDIPDRIQTVETL</sequence>
<dbReference type="EMBL" id="CP036262">
    <property type="protein sequence ID" value="QDS93976.1"/>
    <property type="molecule type" value="Genomic_DNA"/>
</dbReference>
<evidence type="ECO:0000313" key="2">
    <source>
        <dbReference type="Proteomes" id="UP000320672"/>
    </source>
</evidence>
<dbReference type="InterPro" id="IPR027417">
    <property type="entry name" value="P-loop_NTPase"/>
</dbReference>
<dbReference type="InterPro" id="IPR011009">
    <property type="entry name" value="Kinase-like_dom_sf"/>
</dbReference>
<keyword evidence="2" id="KW-1185">Reference proteome</keyword>
<dbReference type="RefSeq" id="WP_145352047.1">
    <property type="nucleotide sequence ID" value="NZ_CP036262.1"/>
</dbReference>
<dbReference type="Proteomes" id="UP000320672">
    <property type="component" value="Chromosome"/>
</dbReference>